<dbReference type="InterPro" id="IPR037626">
    <property type="entry name" value="NUP37"/>
</dbReference>
<organism evidence="1 2">
    <name type="scientific">Clathrus columnatus</name>
    <dbReference type="NCBI Taxonomy" id="1419009"/>
    <lineage>
        <taxon>Eukaryota</taxon>
        <taxon>Fungi</taxon>
        <taxon>Dikarya</taxon>
        <taxon>Basidiomycota</taxon>
        <taxon>Agaricomycotina</taxon>
        <taxon>Agaricomycetes</taxon>
        <taxon>Phallomycetidae</taxon>
        <taxon>Phallales</taxon>
        <taxon>Clathraceae</taxon>
        <taxon>Clathrus</taxon>
    </lineage>
</organism>
<comment type="caution">
    <text evidence="1">The sequence shown here is derived from an EMBL/GenBank/DDBJ whole genome shotgun (WGS) entry which is preliminary data.</text>
</comment>
<accession>A0AAV5AJ63</accession>
<name>A0AAV5AJ63_9AGAM</name>
<evidence type="ECO:0000313" key="1">
    <source>
        <dbReference type="EMBL" id="GJJ12516.1"/>
    </source>
</evidence>
<sequence>MDTRSAYEHGSEISVLRACRHSDGADLIAIGGKHSVEVIQVVKLATAGEDLNLRLLTRFYDDESDYIFVFGGGLSGHRNLINDLTWCGGYGEESSRFLASVSDEKILLLWDLSVPTEGTSPNFLSDYKNPSQRPQPIPFAISYAHPLHSIVSHPSTSKELVVSDSQGSVFVVDWRYDPADEHPEDRYRGLSIAQLIDPRALADARTGMQTVWGGSVDWHPEDANIIGAAFGSRWAIWNIRNSQGGKPISTGKAFEHGTCRFRWCPTTPDLFGVIPSSPIEDAVVNIYNASYIRSMPRRHVIRNRPHRITDFDWLNIPPPANPRFVVAIGRKVILIEVGPEDLSNI</sequence>
<dbReference type="AlphaFoldDB" id="A0AAV5AJ63"/>
<dbReference type="InterPro" id="IPR015943">
    <property type="entry name" value="WD40/YVTN_repeat-like_dom_sf"/>
</dbReference>
<evidence type="ECO:0000313" key="2">
    <source>
        <dbReference type="Proteomes" id="UP001050691"/>
    </source>
</evidence>
<dbReference type="PANTHER" id="PTHR22806">
    <property type="entry name" value="NUCLEOPORIN NUP37 P37 -RELATED"/>
    <property type="match status" value="1"/>
</dbReference>
<dbReference type="Proteomes" id="UP001050691">
    <property type="component" value="Unassembled WGS sequence"/>
</dbReference>
<dbReference type="SUPFAM" id="SSF50978">
    <property type="entry name" value="WD40 repeat-like"/>
    <property type="match status" value="1"/>
</dbReference>
<gene>
    <name evidence="1" type="ORF">Clacol_006759</name>
</gene>
<dbReference type="PANTHER" id="PTHR22806:SF0">
    <property type="entry name" value="NUCLEOPORIN NUP37"/>
    <property type="match status" value="1"/>
</dbReference>
<proteinExistence type="predicted"/>
<dbReference type="InterPro" id="IPR036322">
    <property type="entry name" value="WD40_repeat_dom_sf"/>
</dbReference>
<dbReference type="EMBL" id="BPWL01000007">
    <property type="protein sequence ID" value="GJJ12516.1"/>
    <property type="molecule type" value="Genomic_DNA"/>
</dbReference>
<keyword evidence="2" id="KW-1185">Reference proteome</keyword>
<dbReference type="GO" id="GO:0031080">
    <property type="term" value="C:nuclear pore outer ring"/>
    <property type="evidence" value="ECO:0007669"/>
    <property type="project" value="InterPro"/>
</dbReference>
<dbReference type="Gene3D" id="2.130.10.10">
    <property type="entry name" value="YVTN repeat-like/Quinoprotein amine dehydrogenase"/>
    <property type="match status" value="1"/>
</dbReference>
<protein>
    <submittedName>
        <fullName evidence="1">Uncharacterized protein</fullName>
    </submittedName>
</protein>
<reference evidence="1" key="1">
    <citation type="submission" date="2021-10" db="EMBL/GenBank/DDBJ databases">
        <title>De novo Genome Assembly of Clathrus columnatus (Basidiomycota, Fungi) Using Illumina and Nanopore Sequence Data.</title>
        <authorList>
            <person name="Ogiso-Tanaka E."/>
            <person name="Itagaki H."/>
            <person name="Hosoya T."/>
            <person name="Hosaka K."/>
        </authorList>
    </citation>
    <scope>NUCLEOTIDE SEQUENCE</scope>
    <source>
        <strain evidence="1">MO-923</strain>
    </source>
</reference>